<keyword evidence="5" id="KW-1185">Reference proteome</keyword>
<dbReference type="SUPFAM" id="SSF102588">
    <property type="entry name" value="LmbE-like"/>
    <property type="match status" value="1"/>
</dbReference>
<dbReference type="Proteomes" id="UP001497497">
    <property type="component" value="Unassembled WGS sequence"/>
</dbReference>
<comment type="caution">
    <text evidence="4">The sequence shown here is derived from an EMBL/GenBank/DDBJ whole genome shotgun (WGS) entry which is preliminary data.</text>
</comment>
<name>A0AAV2HSY8_LYMST</name>
<proteinExistence type="inferred from homology"/>
<dbReference type="PANTHER" id="PTHR12993">
    <property type="entry name" value="N-ACETYLGLUCOSAMINYL-PHOSPHATIDYLINOSITOL DE-N-ACETYLASE-RELATED"/>
    <property type="match status" value="1"/>
</dbReference>
<dbReference type="GO" id="GO:0000225">
    <property type="term" value="F:N-acetylglucosaminylphosphatidylinositol deacetylase activity"/>
    <property type="evidence" value="ECO:0007669"/>
    <property type="project" value="UniProtKB-EC"/>
</dbReference>
<gene>
    <name evidence="4" type="ORF">GSLYS_00009381001</name>
</gene>
<organism evidence="4 5">
    <name type="scientific">Lymnaea stagnalis</name>
    <name type="common">Great pond snail</name>
    <name type="synonym">Helix stagnalis</name>
    <dbReference type="NCBI Taxonomy" id="6523"/>
    <lineage>
        <taxon>Eukaryota</taxon>
        <taxon>Metazoa</taxon>
        <taxon>Spiralia</taxon>
        <taxon>Lophotrochozoa</taxon>
        <taxon>Mollusca</taxon>
        <taxon>Gastropoda</taxon>
        <taxon>Heterobranchia</taxon>
        <taxon>Euthyneura</taxon>
        <taxon>Panpulmonata</taxon>
        <taxon>Hygrophila</taxon>
        <taxon>Lymnaeoidea</taxon>
        <taxon>Lymnaeidae</taxon>
        <taxon>Lymnaea</taxon>
    </lineage>
</organism>
<comment type="similarity">
    <text evidence="1">Belongs to the PIGL family.</text>
</comment>
<dbReference type="AlphaFoldDB" id="A0AAV2HSY8"/>
<reference evidence="4 5" key="1">
    <citation type="submission" date="2024-04" db="EMBL/GenBank/DDBJ databases">
        <authorList>
            <consortium name="Genoscope - CEA"/>
            <person name="William W."/>
        </authorList>
    </citation>
    <scope>NUCLEOTIDE SEQUENCE [LARGE SCALE GENOMIC DNA]</scope>
</reference>
<dbReference type="InterPro" id="IPR024078">
    <property type="entry name" value="LmbE-like_dom_sf"/>
</dbReference>
<sequence>MAQLTSLSLTVIMTNSPILLSIIVIIFFYLVVCNFLYVLILLKVIPTTKTKISSGDCVLLITAHPDDECMFFSPALLDLSQTCEIHVICTTTGDYCKQGAIRKKELLKSCQILGIPKQHVQVFDDSSFPDDPKAIWDAKKLLSKILACIKQIQPNHILTFDAKGVSGHPNHIAVSEVIISSSFFWLESPQIYQLESISLLRKYLGILDLPCSLASGHPMFVLSPLNILKAQ</sequence>
<protein>
    <recommendedName>
        <fullName evidence="2">N-acetylglucosaminylphosphatidylinositol deacetylase</fullName>
        <ecNumber evidence="2">3.5.1.89</ecNumber>
    </recommendedName>
</protein>
<keyword evidence="3" id="KW-0812">Transmembrane</keyword>
<dbReference type="EC" id="3.5.1.89" evidence="2"/>
<keyword evidence="3" id="KW-0472">Membrane</keyword>
<dbReference type="GO" id="GO:0005783">
    <property type="term" value="C:endoplasmic reticulum"/>
    <property type="evidence" value="ECO:0007669"/>
    <property type="project" value="TreeGrafter"/>
</dbReference>
<evidence type="ECO:0000256" key="3">
    <source>
        <dbReference type="SAM" id="Phobius"/>
    </source>
</evidence>
<dbReference type="Pfam" id="PF02585">
    <property type="entry name" value="PIG-L"/>
    <property type="match status" value="1"/>
</dbReference>
<feature type="transmembrane region" description="Helical" evidence="3">
    <location>
        <begin position="18"/>
        <end position="42"/>
    </location>
</feature>
<accession>A0AAV2HSY8</accession>
<dbReference type="InterPro" id="IPR003737">
    <property type="entry name" value="GlcNAc_PI_deacetylase-related"/>
</dbReference>
<feature type="non-terminal residue" evidence="4">
    <location>
        <position position="231"/>
    </location>
</feature>
<evidence type="ECO:0000313" key="4">
    <source>
        <dbReference type="EMBL" id="CAL1535421.1"/>
    </source>
</evidence>
<evidence type="ECO:0000256" key="1">
    <source>
        <dbReference type="ARBA" id="ARBA00006066"/>
    </source>
</evidence>
<dbReference type="PANTHER" id="PTHR12993:SF11">
    <property type="entry name" value="N-ACETYLGLUCOSAMINYL-PHOSPHATIDYLINOSITOL DE-N-ACETYLASE"/>
    <property type="match status" value="1"/>
</dbReference>
<evidence type="ECO:0000313" key="5">
    <source>
        <dbReference type="Proteomes" id="UP001497497"/>
    </source>
</evidence>
<dbReference type="Gene3D" id="3.40.50.10320">
    <property type="entry name" value="LmbE-like"/>
    <property type="match status" value="1"/>
</dbReference>
<dbReference type="EMBL" id="CAXITT010000201">
    <property type="protein sequence ID" value="CAL1535421.1"/>
    <property type="molecule type" value="Genomic_DNA"/>
</dbReference>
<evidence type="ECO:0000256" key="2">
    <source>
        <dbReference type="ARBA" id="ARBA00012176"/>
    </source>
</evidence>
<keyword evidence="3" id="KW-1133">Transmembrane helix</keyword>